<evidence type="ECO:0000256" key="8">
    <source>
        <dbReference type="ARBA" id="ARBA00022932"/>
    </source>
</evidence>
<comment type="caution">
    <text evidence="14">The sequence shown here is derived from an EMBL/GenBank/DDBJ whole genome shotgun (WGS) entry which is preliminary data.</text>
</comment>
<dbReference type="InterPro" id="IPR001001">
    <property type="entry name" value="DNA_polIII_beta"/>
</dbReference>
<organism evidence="14 15">
    <name type="scientific">Rhizosaccharibacter radicis</name>
    <dbReference type="NCBI Taxonomy" id="2782605"/>
    <lineage>
        <taxon>Bacteria</taxon>
        <taxon>Pseudomonadati</taxon>
        <taxon>Pseudomonadota</taxon>
        <taxon>Alphaproteobacteria</taxon>
        <taxon>Acetobacterales</taxon>
        <taxon>Acetobacteraceae</taxon>
        <taxon>Rhizosaccharibacter</taxon>
    </lineage>
</organism>
<sequence>MSAALKPALVPGIHTTVRDLRAALEPHIGIAEWKSTIPILSHVLVTVGDGGAILTSNDLEQSATTVTAASADGGVATFCFPLKRMVDLVRQLPPDAEISLHPDAEEVLILCGNMTAAFDTIEATDFPDFKMEGLTHHFRLPASALSGLIEPAMHTISTEETRYYLNGIFLHVVATETGPMLRAVATDGHRLPRTETEAPAGTEGMPGVIVPRQTLGRLRRLLKRFRGDVEISLSDLRIAFRLGSSVLNSKLIDGTYPDYAKAIPAANPLTMHVDCASLVAAIGRIAAISRVNNTPVRFNVMKDAIDLSGVVPNIGRVCETVADGLVSYGGPEMTIGFNGRYLREMLQQMRTGVEISMLDPAAPTIFRDPGKPSEMFVLMPVRVS</sequence>
<evidence type="ECO:0000256" key="3">
    <source>
        <dbReference type="ARBA" id="ARBA00021035"/>
    </source>
</evidence>
<feature type="domain" description="DNA polymerase III beta sliding clamp C-terminal" evidence="13">
    <location>
        <begin position="262"/>
        <end position="382"/>
    </location>
</feature>
<evidence type="ECO:0000256" key="4">
    <source>
        <dbReference type="ARBA" id="ARBA00022490"/>
    </source>
</evidence>
<feature type="domain" description="DNA polymerase III beta sliding clamp central" evidence="12">
    <location>
        <begin position="140"/>
        <end position="258"/>
    </location>
</feature>
<evidence type="ECO:0000256" key="9">
    <source>
        <dbReference type="ARBA" id="ARBA00023125"/>
    </source>
</evidence>
<dbReference type="GO" id="GO:0003887">
    <property type="term" value="F:DNA-directed DNA polymerase activity"/>
    <property type="evidence" value="ECO:0007669"/>
    <property type="project" value="UniProtKB-EC"/>
</dbReference>
<keyword evidence="7 10" id="KW-0235">DNA replication</keyword>
<dbReference type="PANTHER" id="PTHR30478:SF0">
    <property type="entry name" value="BETA SLIDING CLAMP"/>
    <property type="match status" value="1"/>
</dbReference>
<keyword evidence="6 10" id="KW-0548">Nucleotidyltransferase</keyword>
<dbReference type="InterPro" id="IPR022634">
    <property type="entry name" value="DNA_polIII_beta_N"/>
</dbReference>
<evidence type="ECO:0000256" key="6">
    <source>
        <dbReference type="ARBA" id="ARBA00022695"/>
    </source>
</evidence>
<evidence type="ECO:0000256" key="10">
    <source>
        <dbReference type="PIRNR" id="PIRNR000804"/>
    </source>
</evidence>
<dbReference type="Gene3D" id="3.70.10.10">
    <property type="match status" value="1"/>
</dbReference>
<reference evidence="14 15" key="1">
    <citation type="submission" date="2022-06" db="EMBL/GenBank/DDBJ databases">
        <title>Rhizosaccharibacter gen. nov. sp. nov. KSS12, endophytic bacteria isolated from sugarcane.</title>
        <authorList>
            <person name="Pitiwittayakul N."/>
        </authorList>
    </citation>
    <scope>NUCLEOTIDE SEQUENCE [LARGE SCALE GENOMIC DNA]</scope>
    <source>
        <strain evidence="14 15">KSS12</strain>
    </source>
</reference>
<dbReference type="SUPFAM" id="SSF55979">
    <property type="entry name" value="DNA clamp"/>
    <property type="match status" value="3"/>
</dbReference>
<dbReference type="EMBL" id="JAMZEJ010000004">
    <property type="protein sequence ID" value="MCQ8240553.1"/>
    <property type="molecule type" value="Genomic_DNA"/>
</dbReference>
<evidence type="ECO:0000259" key="11">
    <source>
        <dbReference type="Pfam" id="PF00712"/>
    </source>
</evidence>
<evidence type="ECO:0000256" key="5">
    <source>
        <dbReference type="ARBA" id="ARBA00022679"/>
    </source>
</evidence>
<dbReference type="PANTHER" id="PTHR30478">
    <property type="entry name" value="DNA POLYMERASE III SUBUNIT BETA"/>
    <property type="match status" value="1"/>
</dbReference>
<keyword evidence="8 10" id="KW-0239">DNA-directed DNA polymerase</keyword>
<dbReference type="Pfam" id="PF02768">
    <property type="entry name" value="DNA_pol3_beta_3"/>
    <property type="match status" value="1"/>
</dbReference>
<evidence type="ECO:0000313" key="14">
    <source>
        <dbReference type="EMBL" id="MCQ8240553.1"/>
    </source>
</evidence>
<keyword evidence="5 10" id="KW-0808">Transferase</keyword>
<evidence type="ECO:0000259" key="13">
    <source>
        <dbReference type="Pfam" id="PF02768"/>
    </source>
</evidence>
<dbReference type="SMART" id="SM00480">
    <property type="entry name" value="POL3Bc"/>
    <property type="match status" value="1"/>
</dbReference>
<dbReference type="Pfam" id="PF02767">
    <property type="entry name" value="DNA_pol3_beta_2"/>
    <property type="match status" value="1"/>
</dbReference>
<dbReference type="CDD" id="cd00140">
    <property type="entry name" value="beta_clamp"/>
    <property type="match status" value="1"/>
</dbReference>
<evidence type="ECO:0000256" key="7">
    <source>
        <dbReference type="ARBA" id="ARBA00022705"/>
    </source>
</evidence>
<comment type="similarity">
    <text evidence="2 10">Belongs to the beta sliding clamp family.</text>
</comment>
<comment type="subunit">
    <text evidence="10">Forms a ring-shaped head-to-tail homodimer around DNA.</text>
</comment>
<name>A0ABT1VY07_9PROT</name>
<accession>A0ABT1VY07</accession>
<dbReference type="NCBIfam" id="TIGR00663">
    <property type="entry name" value="dnan"/>
    <property type="match status" value="1"/>
</dbReference>
<keyword evidence="4 10" id="KW-0963">Cytoplasm</keyword>
<dbReference type="Proteomes" id="UP001524547">
    <property type="component" value="Unassembled WGS sequence"/>
</dbReference>
<dbReference type="Gene3D" id="3.10.150.10">
    <property type="entry name" value="DNA Polymerase III, subunit A, domain 2"/>
    <property type="match status" value="1"/>
</dbReference>
<dbReference type="PIRSF" id="PIRSF000804">
    <property type="entry name" value="DNA_pol_III_b"/>
    <property type="match status" value="1"/>
</dbReference>
<dbReference type="InterPro" id="IPR022637">
    <property type="entry name" value="DNA_polIII_beta_cen"/>
</dbReference>
<comment type="function">
    <text evidence="10">Confers DNA tethering and processivity to DNA polymerases and other proteins. Acts as a clamp, forming a ring around DNA (a reaction catalyzed by the clamp-loading complex) which diffuses in an ATP-independent manner freely and bidirectionally along dsDNA. Initially characterized for its ability to contact the catalytic subunit of DNA polymerase III (Pol III), a complex, multichain enzyme responsible for most of the replicative synthesis in bacteria; Pol III exhibits 3'-5' exonuclease proofreading activity. The beta chain is required for initiation of replication as well as for processivity of DNA replication.</text>
</comment>
<evidence type="ECO:0000313" key="15">
    <source>
        <dbReference type="Proteomes" id="UP001524547"/>
    </source>
</evidence>
<proteinExistence type="inferred from homology"/>
<dbReference type="InterPro" id="IPR022635">
    <property type="entry name" value="DNA_polIII_beta_C"/>
</dbReference>
<dbReference type="Pfam" id="PF00712">
    <property type="entry name" value="DNA_pol3_beta"/>
    <property type="match status" value="1"/>
</dbReference>
<dbReference type="RefSeq" id="WP_422919303.1">
    <property type="nucleotide sequence ID" value="NZ_JAMZEJ010000004.1"/>
</dbReference>
<comment type="subcellular location">
    <subcellularLocation>
        <location evidence="1 10">Cytoplasm</location>
    </subcellularLocation>
</comment>
<keyword evidence="15" id="KW-1185">Reference proteome</keyword>
<keyword evidence="9" id="KW-0238">DNA-binding</keyword>
<feature type="domain" description="DNA polymerase III beta sliding clamp N-terminal" evidence="11">
    <location>
        <begin position="23"/>
        <end position="128"/>
    </location>
</feature>
<evidence type="ECO:0000256" key="1">
    <source>
        <dbReference type="ARBA" id="ARBA00004496"/>
    </source>
</evidence>
<dbReference type="InterPro" id="IPR046938">
    <property type="entry name" value="DNA_clamp_sf"/>
</dbReference>
<evidence type="ECO:0000256" key="2">
    <source>
        <dbReference type="ARBA" id="ARBA00010752"/>
    </source>
</evidence>
<gene>
    <name evidence="14" type="primary">dnaN</name>
    <name evidence="14" type="ORF">NFI88_06805</name>
</gene>
<protein>
    <recommendedName>
        <fullName evidence="3 10">Beta sliding clamp</fullName>
    </recommendedName>
</protein>
<evidence type="ECO:0000259" key="12">
    <source>
        <dbReference type="Pfam" id="PF02767"/>
    </source>
</evidence>